<keyword evidence="2" id="KW-0812">Transmembrane</keyword>
<protein>
    <submittedName>
        <fullName evidence="3">Uncharacterized protein</fullName>
    </submittedName>
</protein>
<evidence type="ECO:0000313" key="5">
    <source>
        <dbReference type="Proteomes" id="UP000001307"/>
    </source>
</evidence>
<accession>E4X1F5</accession>
<organism evidence="3">
    <name type="scientific">Oikopleura dioica</name>
    <name type="common">Tunicate</name>
    <dbReference type="NCBI Taxonomy" id="34765"/>
    <lineage>
        <taxon>Eukaryota</taxon>
        <taxon>Metazoa</taxon>
        <taxon>Chordata</taxon>
        <taxon>Tunicata</taxon>
        <taxon>Appendicularia</taxon>
        <taxon>Copelata</taxon>
        <taxon>Oikopleuridae</taxon>
        <taxon>Oikopleura</taxon>
    </lineage>
</organism>
<keyword evidence="2" id="KW-0472">Membrane</keyword>
<reference evidence="3" key="1">
    <citation type="journal article" date="2010" name="Science">
        <title>Plasticity of animal genome architecture unmasked by rapid evolution of a pelagic tunicate.</title>
        <authorList>
            <person name="Denoeud F."/>
            <person name="Henriet S."/>
            <person name="Mungpakdee S."/>
            <person name="Aury J.M."/>
            <person name="Da Silva C."/>
            <person name="Brinkmann H."/>
            <person name="Mikhaleva J."/>
            <person name="Olsen L.C."/>
            <person name="Jubin C."/>
            <person name="Canestro C."/>
            <person name="Bouquet J.M."/>
            <person name="Danks G."/>
            <person name="Poulain J."/>
            <person name="Campsteijn C."/>
            <person name="Adamski M."/>
            <person name="Cross I."/>
            <person name="Yadetie F."/>
            <person name="Muffato M."/>
            <person name="Louis A."/>
            <person name="Butcher S."/>
            <person name="Tsagkogeorga G."/>
            <person name="Konrad A."/>
            <person name="Singh S."/>
            <person name="Jensen M.F."/>
            <person name="Cong E.H."/>
            <person name="Eikeseth-Otteraa H."/>
            <person name="Noel B."/>
            <person name="Anthouard V."/>
            <person name="Porcel B.M."/>
            <person name="Kachouri-Lafond R."/>
            <person name="Nishino A."/>
            <person name="Ugolini M."/>
            <person name="Chourrout P."/>
            <person name="Nishida H."/>
            <person name="Aasland R."/>
            <person name="Huzurbazar S."/>
            <person name="Westhof E."/>
            <person name="Delsuc F."/>
            <person name="Lehrach H."/>
            <person name="Reinhardt R."/>
            <person name="Weissenbach J."/>
            <person name="Roy S.W."/>
            <person name="Artiguenave F."/>
            <person name="Postlethwait J.H."/>
            <person name="Manak J.R."/>
            <person name="Thompson E.M."/>
            <person name="Jaillon O."/>
            <person name="Du Pasquier L."/>
            <person name="Boudinot P."/>
            <person name="Liberles D.A."/>
            <person name="Volff J.N."/>
            <person name="Philippe H."/>
            <person name="Lenhard B."/>
            <person name="Roest Crollius H."/>
            <person name="Wincker P."/>
            <person name="Chourrout D."/>
        </authorList>
    </citation>
    <scope>NUCLEOTIDE SEQUENCE [LARGE SCALE GENOMIC DNA]</scope>
</reference>
<feature type="transmembrane region" description="Helical" evidence="2">
    <location>
        <begin position="20"/>
        <end position="45"/>
    </location>
</feature>
<evidence type="ECO:0000313" key="3">
    <source>
        <dbReference type="EMBL" id="CBY23635.1"/>
    </source>
</evidence>
<dbReference type="AlphaFoldDB" id="E4X1F5"/>
<proteinExistence type="predicted"/>
<evidence type="ECO:0000313" key="4">
    <source>
        <dbReference type="EMBL" id="CBY30663.1"/>
    </source>
</evidence>
<evidence type="ECO:0000256" key="2">
    <source>
        <dbReference type="SAM" id="Phobius"/>
    </source>
</evidence>
<gene>
    <name evidence="3" type="ORF">GSOID_T00016089001</name>
    <name evidence="4" type="ORF">GSOID_T00018544001</name>
</gene>
<feature type="region of interest" description="Disordered" evidence="1">
    <location>
        <begin position="84"/>
        <end position="113"/>
    </location>
</feature>
<dbReference type="Proteomes" id="UP000011014">
    <property type="component" value="Unassembled WGS sequence"/>
</dbReference>
<evidence type="ECO:0000256" key="1">
    <source>
        <dbReference type="SAM" id="MobiDB-lite"/>
    </source>
</evidence>
<name>E4X1F5_OIKDI</name>
<keyword evidence="2" id="KW-1133">Transmembrane helix</keyword>
<sequence>MGKSSFSTFFRKSGGEHGSWNVYSLVAGLCLFLFAAICLASSFCIHNDEAKILKEPVRTITLPSGGDFEASFVQSIINGHRLESADTGKNRFPSMKSIPVDSLATDTDTDRYF</sequence>
<dbReference type="EMBL" id="FN654280">
    <property type="protein sequence ID" value="CBY30663.1"/>
    <property type="molecule type" value="Genomic_DNA"/>
</dbReference>
<keyword evidence="5" id="KW-1185">Reference proteome</keyword>
<dbReference type="Proteomes" id="UP000001307">
    <property type="component" value="Unassembled WGS sequence"/>
</dbReference>
<dbReference type="InParanoid" id="E4X1F5"/>
<dbReference type="EMBL" id="FN653021">
    <property type="protein sequence ID" value="CBY23635.1"/>
    <property type="molecule type" value="Genomic_DNA"/>
</dbReference>